<dbReference type="InterPro" id="IPR007275">
    <property type="entry name" value="YTH_domain"/>
</dbReference>
<accession>A0A1T3C4H8</accession>
<dbReference type="PROSITE" id="PS50882">
    <property type="entry name" value="YTH"/>
    <property type="match status" value="1"/>
</dbReference>
<evidence type="ECO:0000259" key="2">
    <source>
        <dbReference type="PROSITE" id="PS50882"/>
    </source>
</evidence>
<gene>
    <name evidence="3" type="ORF">A0O28_0111820</name>
</gene>
<dbReference type="PANTHER" id="PTHR12357:SF3">
    <property type="entry name" value="YTH DOMAIN-CONTAINING PROTEIN 1"/>
    <property type="match status" value="1"/>
</dbReference>
<reference evidence="3 4" key="1">
    <citation type="submission" date="2016-04" db="EMBL/GenBank/DDBJ databases">
        <title>Multiple horizontal gene transfer events from other fungi enriched the ability of the initially mycotrophic fungus Trichoderma (Ascomycota) to feed on dead plant biomass.</title>
        <authorList>
            <person name="Atanasova L."/>
            <person name="Chenthamara K."/>
            <person name="Zhang J."/>
            <person name="Grujic M."/>
            <person name="Henrissat B."/>
            <person name="Kuo A."/>
            <person name="Aertz A."/>
            <person name="Salamov A."/>
            <person name="Lipzen A."/>
            <person name="Labutti K."/>
            <person name="Barry K."/>
            <person name="Miao Y."/>
            <person name="Rahimi M.J."/>
            <person name="Shen Q."/>
            <person name="Grigoriev I.V."/>
            <person name="Kubicek C.P."/>
            <person name="Druzhinina I.S."/>
        </authorList>
    </citation>
    <scope>NUCLEOTIDE SEQUENCE [LARGE SCALE GENOMIC DNA]</scope>
    <source>
        <strain evidence="3 4">NJAU 4742</strain>
    </source>
</reference>
<dbReference type="CDD" id="cd21134">
    <property type="entry name" value="YTH"/>
    <property type="match status" value="1"/>
</dbReference>
<dbReference type="GO" id="GO:1990247">
    <property type="term" value="F:N6-methyladenosine-containing RNA reader activity"/>
    <property type="evidence" value="ECO:0007669"/>
    <property type="project" value="TreeGrafter"/>
</dbReference>
<feature type="compositionally biased region" description="Acidic residues" evidence="1">
    <location>
        <begin position="452"/>
        <end position="468"/>
    </location>
</feature>
<dbReference type="GO" id="GO:0005654">
    <property type="term" value="C:nucleoplasm"/>
    <property type="evidence" value="ECO:0007669"/>
    <property type="project" value="TreeGrafter"/>
</dbReference>
<dbReference type="OrthoDB" id="6103986at2759"/>
<dbReference type="Gene3D" id="3.10.590.10">
    <property type="entry name" value="ph1033 like domains"/>
    <property type="match status" value="1"/>
</dbReference>
<evidence type="ECO:0000256" key="1">
    <source>
        <dbReference type="SAM" id="MobiDB-lite"/>
    </source>
</evidence>
<evidence type="ECO:0000313" key="3">
    <source>
        <dbReference type="EMBL" id="OPB36016.1"/>
    </source>
</evidence>
<protein>
    <recommendedName>
        <fullName evidence="2">YTH domain-containing protein</fullName>
    </recommendedName>
</protein>
<feature type="region of interest" description="Disordered" evidence="1">
    <location>
        <begin position="1"/>
        <end position="41"/>
    </location>
</feature>
<name>A0A1T3C4H8_9HYPO</name>
<dbReference type="InterPro" id="IPR045168">
    <property type="entry name" value="YTH_prot"/>
</dbReference>
<feature type="region of interest" description="Disordered" evidence="1">
    <location>
        <begin position="161"/>
        <end position="208"/>
    </location>
</feature>
<keyword evidence="4" id="KW-1185">Reference proteome</keyword>
<sequence>MQVSDSDGEASSKETTPSVSQENQSQHQHQHQHQPDGVNPLDVNSDVKLWLQYTGFFNTEQRLKVLDRFRRLKDLDEQRLKLLEEIRTSTEHYETFTTATTPRVFSAFKDPSPTFLMAMARLNDDNVLSGSQSTTFASSNGNCGSEISSVNKGVDSDTWSTAFRNGLPSRQRSAQNAKSLIKATTSPGEPESRIQGAQSLSSSDGPFEAETTCFSKSRIMGAYTPSQLLSLAPKQAVAESRYFLVKSFNFKNVDMSQRDGLWITSARNGAIFANAFKHHKNVFLIFSVNKSKAFQGYARMTSPPTTTIPPPQWMNNISWEASLPFSIQWLSTHRTEFWKFGKLRNPLNDWKPIFVGRDGQEFPETCGREMVYVLDRGGVRERGRSGADSWRGRKDYDETDKDEAITWHHDETGKNEMTTWHHPDADKNELTTWRHHETNKNETTTWNHDEWSEAGEDVPASEESETTDDMPLIKY</sequence>
<dbReference type="AlphaFoldDB" id="A0A1T3C4H8"/>
<dbReference type="GO" id="GO:0003729">
    <property type="term" value="F:mRNA binding"/>
    <property type="evidence" value="ECO:0007669"/>
    <property type="project" value="TreeGrafter"/>
</dbReference>
<feature type="compositionally biased region" description="Polar residues" evidence="1">
    <location>
        <begin position="195"/>
        <end position="204"/>
    </location>
</feature>
<dbReference type="Proteomes" id="UP000191004">
    <property type="component" value="Unassembled WGS sequence"/>
</dbReference>
<feature type="domain" description="YTH" evidence="2">
    <location>
        <begin position="240"/>
        <end position="374"/>
    </location>
</feature>
<feature type="region of interest" description="Disordered" evidence="1">
    <location>
        <begin position="439"/>
        <end position="475"/>
    </location>
</feature>
<organism evidence="3 4">
    <name type="scientific">Trichoderma guizhouense</name>
    <dbReference type="NCBI Taxonomy" id="1491466"/>
    <lineage>
        <taxon>Eukaryota</taxon>
        <taxon>Fungi</taxon>
        <taxon>Dikarya</taxon>
        <taxon>Ascomycota</taxon>
        <taxon>Pezizomycotina</taxon>
        <taxon>Sordariomycetes</taxon>
        <taxon>Hypocreomycetidae</taxon>
        <taxon>Hypocreales</taxon>
        <taxon>Hypocreaceae</taxon>
        <taxon>Trichoderma</taxon>
    </lineage>
</organism>
<feature type="compositionally biased region" description="Polar residues" evidence="1">
    <location>
        <begin position="13"/>
        <end position="23"/>
    </location>
</feature>
<comment type="caution">
    <text evidence="3">The sequence shown here is derived from an EMBL/GenBank/DDBJ whole genome shotgun (WGS) entry which is preliminary data.</text>
</comment>
<feature type="compositionally biased region" description="Polar residues" evidence="1">
    <location>
        <begin position="161"/>
        <end position="187"/>
    </location>
</feature>
<evidence type="ECO:0000313" key="4">
    <source>
        <dbReference type="Proteomes" id="UP000191004"/>
    </source>
</evidence>
<proteinExistence type="predicted"/>
<dbReference type="GO" id="GO:0000381">
    <property type="term" value="P:regulation of alternative mRNA splicing, via spliceosome"/>
    <property type="evidence" value="ECO:0007669"/>
    <property type="project" value="TreeGrafter"/>
</dbReference>
<dbReference type="GO" id="GO:0000398">
    <property type="term" value="P:mRNA splicing, via spliceosome"/>
    <property type="evidence" value="ECO:0007669"/>
    <property type="project" value="TreeGrafter"/>
</dbReference>
<dbReference type="EMBL" id="LVVK01000030">
    <property type="protein sequence ID" value="OPB36016.1"/>
    <property type="molecule type" value="Genomic_DNA"/>
</dbReference>
<dbReference type="PANTHER" id="PTHR12357">
    <property type="entry name" value="YTH YT521-B HOMOLOGY DOMAIN-CONTAINING"/>
    <property type="match status" value="1"/>
</dbReference>
<dbReference type="Pfam" id="PF04146">
    <property type="entry name" value="YTH"/>
    <property type="match status" value="1"/>
</dbReference>